<dbReference type="AlphaFoldDB" id="L1IMS6"/>
<dbReference type="PROSITE" id="PS50076">
    <property type="entry name" value="DNAJ_2"/>
    <property type="match status" value="1"/>
</dbReference>
<dbReference type="PANTHER" id="PTHR24074">
    <property type="entry name" value="CO-CHAPERONE PROTEIN DJLA"/>
    <property type="match status" value="1"/>
</dbReference>
<dbReference type="CDD" id="cd06257">
    <property type="entry name" value="DnaJ"/>
    <property type="match status" value="1"/>
</dbReference>
<dbReference type="SMART" id="SM00271">
    <property type="entry name" value="DnaJ"/>
    <property type="match status" value="1"/>
</dbReference>
<reference evidence="4 6" key="1">
    <citation type="journal article" date="2012" name="Nature">
        <title>Algal genomes reveal evolutionary mosaicism and the fate of nucleomorphs.</title>
        <authorList>
            <consortium name="DOE Joint Genome Institute"/>
            <person name="Curtis B.A."/>
            <person name="Tanifuji G."/>
            <person name="Burki F."/>
            <person name="Gruber A."/>
            <person name="Irimia M."/>
            <person name="Maruyama S."/>
            <person name="Arias M.C."/>
            <person name="Ball S.G."/>
            <person name="Gile G.H."/>
            <person name="Hirakawa Y."/>
            <person name="Hopkins J.F."/>
            <person name="Kuo A."/>
            <person name="Rensing S.A."/>
            <person name="Schmutz J."/>
            <person name="Symeonidi A."/>
            <person name="Elias M."/>
            <person name="Eveleigh R.J."/>
            <person name="Herman E.K."/>
            <person name="Klute M.J."/>
            <person name="Nakayama T."/>
            <person name="Obornik M."/>
            <person name="Reyes-Prieto A."/>
            <person name="Armbrust E.V."/>
            <person name="Aves S.J."/>
            <person name="Beiko R.G."/>
            <person name="Coutinho P."/>
            <person name="Dacks J.B."/>
            <person name="Durnford D.G."/>
            <person name="Fast N.M."/>
            <person name="Green B.R."/>
            <person name="Grisdale C.J."/>
            <person name="Hempel F."/>
            <person name="Henrissat B."/>
            <person name="Hoppner M.P."/>
            <person name="Ishida K."/>
            <person name="Kim E."/>
            <person name="Koreny L."/>
            <person name="Kroth P.G."/>
            <person name="Liu Y."/>
            <person name="Malik S.B."/>
            <person name="Maier U.G."/>
            <person name="McRose D."/>
            <person name="Mock T."/>
            <person name="Neilson J.A."/>
            <person name="Onodera N.T."/>
            <person name="Poole A.M."/>
            <person name="Pritham E.J."/>
            <person name="Richards T.A."/>
            <person name="Rocap G."/>
            <person name="Roy S.W."/>
            <person name="Sarai C."/>
            <person name="Schaack S."/>
            <person name="Shirato S."/>
            <person name="Slamovits C.H."/>
            <person name="Spencer D.F."/>
            <person name="Suzuki S."/>
            <person name="Worden A.Z."/>
            <person name="Zauner S."/>
            <person name="Barry K."/>
            <person name="Bell C."/>
            <person name="Bharti A.K."/>
            <person name="Crow J.A."/>
            <person name="Grimwood J."/>
            <person name="Kramer R."/>
            <person name="Lindquist E."/>
            <person name="Lucas S."/>
            <person name="Salamov A."/>
            <person name="McFadden G.I."/>
            <person name="Lane C.E."/>
            <person name="Keeling P.J."/>
            <person name="Gray M.W."/>
            <person name="Grigoriev I.V."/>
            <person name="Archibald J.M."/>
        </authorList>
    </citation>
    <scope>NUCLEOTIDE SEQUENCE</scope>
    <source>
        <strain evidence="4 6">CCMP2712</strain>
    </source>
</reference>
<feature type="region of interest" description="Disordered" evidence="1">
    <location>
        <begin position="288"/>
        <end position="338"/>
    </location>
</feature>
<feature type="signal peptide" evidence="2">
    <location>
        <begin position="1"/>
        <end position="25"/>
    </location>
</feature>
<dbReference type="RefSeq" id="XP_005824095.1">
    <property type="nucleotide sequence ID" value="XM_005824038.1"/>
</dbReference>
<dbReference type="PaxDb" id="55529-EKX37115"/>
<evidence type="ECO:0000256" key="1">
    <source>
        <dbReference type="SAM" id="MobiDB-lite"/>
    </source>
</evidence>
<reference evidence="5" key="3">
    <citation type="submission" date="2015-06" db="UniProtKB">
        <authorList>
            <consortium name="EnsemblProtists"/>
        </authorList>
    </citation>
    <scope>IDENTIFICATION</scope>
</reference>
<dbReference type="KEGG" id="gtt:GUITHDRAFT_165557"/>
<feature type="region of interest" description="Disordered" evidence="1">
    <location>
        <begin position="718"/>
        <end position="773"/>
    </location>
</feature>
<dbReference type="EnsemblProtists" id="EKX37115">
    <property type="protein sequence ID" value="EKX37115"/>
    <property type="gene ID" value="GUITHDRAFT_165557"/>
</dbReference>
<evidence type="ECO:0000256" key="2">
    <source>
        <dbReference type="SAM" id="SignalP"/>
    </source>
</evidence>
<dbReference type="PRINTS" id="PR00625">
    <property type="entry name" value="JDOMAIN"/>
</dbReference>
<dbReference type="Pfam" id="PF00226">
    <property type="entry name" value="DnaJ"/>
    <property type="match status" value="1"/>
</dbReference>
<proteinExistence type="predicted"/>
<feature type="region of interest" description="Disordered" evidence="1">
    <location>
        <begin position="90"/>
        <end position="151"/>
    </location>
</feature>
<evidence type="ECO:0000313" key="5">
    <source>
        <dbReference type="EnsemblProtists" id="EKX37115"/>
    </source>
</evidence>
<organism evidence="4">
    <name type="scientific">Guillardia theta (strain CCMP2712)</name>
    <name type="common">Cryptophyte</name>
    <dbReference type="NCBI Taxonomy" id="905079"/>
    <lineage>
        <taxon>Eukaryota</taxon>
        <taxon>Cryptophyceae</taxon>
        <taxon>Pyrenomonadales</taxon>
        <taxon>Geminigeraceae</taxon>
        <taxon>Guillardia</taxon>
    </lineage>
</organism>
<dbReference type="OrthoDB" id="413400at2759"/>
<dbReference type="InterPro" id="IPR001623">
    <property type="entry name" value="DnaJ_domain"/>
</dbReference>
<keyword evidence="2" id="KW-0732">Signal</keyword>
<evidence type="ECO:0000313" key="6">
    <source>
        <dbReference type="Proteomes" id="UP000011087"/>
    </source>
</evidence>
<name>L1IMS6_GUITC</name>
<dbReference type="InterPro" id="IPR036869">
    <property type="entry name" value="J_dom_sf"/>
</dbReference>
<dbReference type="InterPro" id="IPR050817">
    <property type="entry name" value="DjlA_DnaK_co-chaperone"/>
</dbReference>
<dbReference type="HOGENOM" id="CLU_361886_0_0_1"/>
<dbReference type="EMBL" id="JH993063">
    <property type="protein sequence ID" value="EKX37115.1"/>
    <property type="molecule type" value="Genomic_DNA"/>
</dbReference>
<dbReference type="GeneID" id="17293887"/>
<dbReference type="Gene3D" id="1.10.287.110">
    <property type="entry name" value="DnaJ domain"/>
    <property type="match status" value="1"/>
</dbReference>
<dbReference type="SUPFAM" id="SSF46565">
    <property type="entry name" value="Chaperone J-domain"/>
    <property type="match status" value="1"/>
</dbReference>
<evidence type="ECO:0000313" key="4">
    <source>
        <dbReference type="EMBL" id="EKX37115.1"/>
    </source>
</evidence>
<accession>L1IMS6</accession>
<feature type="chain" id="PRO_5008770261" description="J domain-containing protein" evidence="2">
    <location>
        <begin position="26"/>
        <end position="773"/>
    </location>
</feature>
<feature type="compositionally biased region" description="Basic and acidic residues" evidence="1">
    <location>
        <begin position="489"/>
        <end position="520"/>
    </location>
</feature>
<feature type="domain" description="J" evidence="3">
    <location>
        <begin position="27"/>
        <end position="111"/>
    </location>
</feature>
<reference evidence="6" key="2">
    <citation type="submission" date="2012-11" db="EMBL/GenBank/DDBJ databases">
        <authorList>
            <person name="Kuo A."/>
            <person name="Curtis B.A."/>
            <person name="Tanifuji G."/>
            <person name="Burki F."/>
            <person name="Gruber A."/>
            <person name="Irimia M."/>
            <person name="Maruyama S."/>
            <person name="Arias M.C."/>
            <person name="Ball S.G."/>
            <person name="Gile G.H."/>
            <person name="Hirakawa Y."/>
            <person name="Hopkins J.F."/>
            <person name="Rensing S.A."/>
            <person name="Schmutz J."/>
            <person name="Symeonidi A."/>
            <person name="Elias M."/>
            <person name="Eveleigh R.J."/>
            <person name="Herman E.K."/>
            <person name="Klute M.J."/>
            <person name="Nakayama T."/>
            <person name="Obornik M."/>
            <person name="Reyes-Prieto A."/>
            <person name="Armbrust E.V."/>
            <person name="Aves S.J."/>
            <person name="Beiko R.G."/>
            <person name="Coutinho P."/>
            <person name="Dacks J.B."/>
            <person name="Durnford D.G."/>
            <person name="Fast N.M."/>
            <person name="Green B.R."/>
            <person name="Grisdale C."/>
            <person name="Hempe F."/>
            <person name="Henrissat B."/>
            <person name="Hoppner M.P."/>
            <person name="Ishida K.-I."/>
            <person name="Kim E."/>
            <person name="Koreny L."/>
            <person name="Kroth P.G."/>
            <person name="Liu Y."/>
            <person name="Malik S.-B."/>
            <person name="Maier U.G."/>
            <person name="McRose D."/>
            <person name="Mock T."/>
            <person name="Neilson J.A."/>
            <person name="Onodera N.T."/>
            <person name="Poole A.M."/>
            <person name="Pritham E.J."/>
            <person name="Richards T.A."/>
            <person name="Rocap G."/>
            <person name="Roy S.W."/>
            <person name="Sarai C."/>
            <person name="Schaack S."/>
            <person name="Shirato S."/>
            <person name="Slamovits C.H."/>
            <person name="Spencer D.F."/>
            <person name="Suzuki S."/>
            <person name="Worden A.Z."/>
            <person name="Zauner S."/>
            <person name="Barry K."/>
            <person name="Bell C."/>
            <person name="Bharti A.K."/>
            <person name="Crow J.A."/>
            <person name="Grimwood J."/>
            <person name="Kramer R."/>
            <person name="Lindquist E."/>
            <person name="Lucas S."/>
            <person name="Salamov A."/>
            <person name="McFadden G.I."/>
            <person name="Lane C.E."/>
            <person name="Keeling P.J."/>
            <person name="Gray M.W."/>
            <person name="Grigoriev I.V."/>
            <person name="Archibald J.M."/>
        </authorList>
    </citation>
    <scope>NUCLEOTIDE SEQUENCE</scope>
    <source>
        <strain evidence="6">CCMP2712</strain>
    </source>
</reference>
<dbReference type="STRING" id="905079.L1IMS6"/>
<evidence type="ECO:0000259" key="3">
    <source>
        <dbReference type="PROSITE" id="PS50076"/>
    </source>
</evidence>
<sequence length="773" mass="87119">MCGKRRSPHHLLFVLSILFLCEIRCQPPHQLLGVEPDAPPSLLKKAYRKKCLELHPDKHKSPEKKAWAAEKFIALSKAYEALLDEARDDSWTSRQSSQYRQAERERTERMSREKKEHLMRERSEHMRREQEKRSKRSEMNNRASQRAREQAREREANYAWYDVEADTARNGELYHSERDKKTVKDLLVNMTNTSLISYTMTVQRSFVGLAHNSTHLFVVEVADIERIRFSSMTIPLKEMSSVISGEGGRYLKIKTGGSSEQLSFLNIAVQDYNIEELSRFMASLEKHSMACRESTPGSEDGNPQQASQKQAEEQERESSASREPGEEKEEEQPTLALVDDGTSALSDAYVRLSSIDQLEILALTESHILHVWLPLPDEQGGRAQVFRAPLPYIKNVRSTSTGGLLVEIRGDWEPIELEAVRYPIAELREFFESLHLAVENSRSAMSGGCDENHHDTLADSRKKLPYVGDVPRPQQPTLPVENFDSSPEAGRRDVPSQNEMKSEDSGDGDSKEDVSNERSNSESSVPPEEIMNQTTSEEKTEEESREVLGNETEECKFEDETGMADEEVMSFSSKDGSTQVVLSSWHLKAVKDGRRSTIRGRLEEARVTRNFEGDLWIEFQESPTIHFNFLSFNSADLSKLFELLYLKCVSSGRSPTFTSRHVTFTIGNDRGVDAEEARHHEDSQQFAAGQDELGSEGGEQADEVGSLNWRLHILESELNIGSEDGEDELVAPHSDGEGMEPAGHANHSASEAQSRHSDEQAGGDSEVPPPPPV</sequence>
<protein>
    <recommendedName>
        <fullName evidence="3">J domain-containing protein</fullName>
    </recommendedName>
</protein>
<feature type="compositionally biased region" description="Basic and acidic residues" evidence="1">
    <location>
        <begin position="101"/>
        <end position="139"/>
    </location>
</feature>
<feature type="region of interest" description="Disordered" evidence="1">
    <location>
        <begin position="465"/>
        <end position="553"/>
    </location>
</feature>
<dbReference type="Proteomes" id="UP000011087">
    <property type="component" value="Unassembled WGS sequence"/>
</dbReference>
<gene>
    <name evidence="4" type="ORF">GUITHDRAFT_165557</name>
</gene>
<keyword evidence="6" id="KW-1185">Reference proteome</keyword>
<feature type="compositionally biased region" description="Basic and acidic residues" evidence="1">
    <location>
        <begin position="310"/>
        <end position="325"/>
    </location>
</feature>